<accession>A0A318EG19</accession>
<evidence type="ECO:0000313" key="2">
    <source>
        <dbReference type="Proteomes" id="UP000247523"/>
    </source>
</evidence>
<name>A0A318EG19_9FIRM</name>
<dbReference type="AlphaFoldDB" id="A0A318EG19"/>
<protein>
    <submittedName>
        <fullName evidence="1">Uncharacterized protein</fullName>
    </submittedName>
</protein>
<evidence type="ECO:0000313" key="1">
    <source>
        <dbReference type="EMBL" id="PXV84113.1"/>
    </source>
</evidence>
<reference evidence="1 2" key="1">
    <citation type="submission" date="2018-05" db="EMBL/GenBank/DDBJ databases">
        <title>Genomic Encyclopedia of Type Strains, Phase IV (KMG-IV): sequencing the most valuable type-strain genomes for metagenomic binning, comparative biology and taxonomic classification.</title>
        <authorList>
            <person name="Goeker M."/>
        </authorList>
    </citation>
    <scope>NUCLEOTIDE SEQUENCE [LARGE SCALE GENOMIC DNA]</scope>
    <source>
        <strain evidence="1 2">DSM 28816</strain>
    </source>
</reference>
<sequence>MKFNFVQEITITVRYRTSLRTNTLIKKLEKSKIDRNHYKLLKSVSNSINKLMDLIWCNATETIHCK</sequence>
<proteinExistence type="predicted"/>
<gene>
    <name evidence="1" type="ORF">C8E03_1342</name>
</gene>
<comment type="caution">
    <text evidence="1">The sequence shown here is derived from an EMBL/GenBank/DDBJ whole genome shotgun (WGS) entry which is preliminary data.</text>
</comment>
<dbReference type="Proteomes" id="UP000247523">
    <property type="component" value="Unassembled WGS sequence"/>
</dbReference>
<dbReference type="EMBL" id="QICS01000034">
    <property type="protein sequence ID" value="PXV84113.1"/>
    <property type="molecule type" value="Genomic_DNA"/>
</dbReference>
<organism evidence="1 2">
    <name type="scientific">Lachnotalea glycerini</name>
    <dbReference type="NCBI Taxonomy" id="1763509"/>
    <lineage>
        <taxon>Bacteria</taxon>
        <taxon>Bacillati</taxon>
        <taxon>Bacillota</taxon>
        <taxon>Clostridia</taxon>
        <taxon>Lachnospirales</taxon>
        <taxon>Lachnospiraceae</taxon>
        <taxon>Lachnotalea</taxon>
    </lineage>
</organism>